<dbReference type="OrthoDB" id="187617at2759"/>
<accession>A0A2I0UHM5</accession>
<gene>
    <name evidence="1" type="ORF">llap_4176</name>
</gene>
<dbReference type="EMBL" id="KZ505755">
    <property type="protein sequence ID" value="PKU45530.1"/>
    <property type="molecule type" value="Genomic_DNA"/>
</dbReference>
<organism evidence="1 2">
    <name type="scientific">Limosa lapponica baueri</name>
    <dbReference type="NCBI Taxonomy" id="1758121"/>
    <lineage>
        <taxon>Eukaryota</taxon>
        <taxon>Metazoa</taxon>
        <taxon>Chordata</taxon>
        <taxon>Craniata</taxon>
        <taxon>Vertebrata</taxon>
        <taxon>Euteleostomi</taxon>
        <taxon>Archelosauria</taxon>
        <taxon>Archosauria</taxon>
        <taxon>Dinosauria</taxon>
        <taxon>Saurischia</taxon>
        <taxon>Theropoda</taxon>
        <taxon>Coelurosauria</taxon>
        <taxon>Aves</taxon>
        <taxon>Neognathae</taxon>
        <taxon>Neoaves</taxon>
        <taxon>Charadriiformes</taxon>
        <taxon>Scolopacidae</taxon>
        <taxon>Limosa</taxon>
    </lineage>
</organism>
<evidence type="ECO:0000313" key="1">
    <source>
        <dbReference type="EMBL" id="PKU45530.1"/>
    </source>
</evidence>
<dbReference type="Proteomes" id="UP000233556">
    <property type="component" value="Unassembled WGS sequence"/>
</dbReference>
<evidence type="ECO:0000313" key="2">
    <source>
        <dbReference type="Proteomes" id="UP000233556"/>
    </source>
</evidence>
<proteinExistence type="predicted"/>
<dbReference type="AlphaFoldDB" id="A0A2I0UHM5"/>
<reference evidence="2" key="2">
    <citation type="submission" date="2017-12" db="EMBL/GenBank/DDBJ databases">
        <title>Genome sequence of the Bar-tailed Godwit (Limosa lapponica baueri).</title>
        <authorList>
            <person name="Lima N.C.B."/>
            <person name="Parody-Merino A.M."/>
            <person name="Battley P.F."/>
            <person name="Fidler A.E."/>
            <person name="Prosdocimi F."/>
        </authorList>
    </citation>
    <scope>NUCLEOTIDE SEQUENCE [LARGE SCALE GENOMIC DNA]</scope>
</reference>
<keyword evidence="2" id="KW-1185">Reference proteome</keyword>
<name>A0A2I0UHM5_LIMLA</name>
<reference evidence="2" key="1">
    <citation type="submission" date="2017-11" db="EMBL/GenBank/DDBJ databases">
        <authorList>
            <person name="Lima N.C."/>
            <person name="Parody-Merino A.M."/>
            <person name="Battley P.F."/>
            <person name="Fidler A.E."/>
            <person name="Prosdocimi F."/>
        </authorList>
    </citation>
    <scope>NUCLEOTIDE SEQUENCE [LARGE SCALE GENOMIC DNA]</scope>
</reference>
<protein>
    <submittedName>
        <fullName evidence="1">Uncharacterized protein</fullName>
    </submittedName>
</protein>
<sequence length="146" mass="16677">MGPEEGHKNIGGMEDLSYEGRLRALGFVSLEKSRLQGDLTAAFQYLKRGYKKDRNFLPRLVVIGQGVYQSTHQSIPNLMLSQSDWVYERQVLSSFYDKMTHLVDHGKDVDVIYLEKLAAHSSRWAYSSLAENLAGEPGPKYYSEWN</sequence>